<dbReference type="PANTHER" id="PTHR14690">
    <property type="entry name" value="IQ MOTIF CONTAINING WITH AAA DOMAIN 1"/>
    <property type="match status" value="1"/>
</dbReference>
<dbReference type="Proteomes" id="UP000791440">
    <property type="component" value="Unassembled WGS sequence"/>
</dbReference>
<name>A0A921ZBA8_MANSE</name>
<dbReference type="GO" id="GO:0005524">
    <property type="term" value="F:ATP binding"/>
    <property type="evidence" value="ECO:0007669"/>
    <property type="project" value="InterPro"/>
</dbReference>
<dbReference type="InterPro" id="IPR052267">
    <property type="entry name" value="N-DRC_Component"/>
</dbReference>
<protein>
    <recommendedName>
        <fullName evidence="3">ATPase AAA-type core domain-containing protein</fullName>
    </recommendedName>
</protein>
<dbReference type="AlphaFoldDB" id="A0A921ZBA8"/>
<reference evidence="4" key="2">
    <citation type="submission" date="2020-12" db="EMBL/GenBank/DDBJ databases">
        <authorList>
            <person name="Kanost M."/>
        </authorList>
    </citation>
    <scope>NUCLEOTIDE SEQUENCE</scope>
</reference>
<feature type="region of interest" description="Disordered" evidence="2">
    <location>
        <begin position="448"/>
        <end position="480"/>
    </location>
</feature>
<dbReference type="SMART" id="SM00015">
    <property type="entry name" value="IQ"/>
    <property type="match status" value="2"/>
</dbReference>
<evidence type="ECO:0000313" key="5">
    <source>
        <dbReference type="Proteomes" id="UP000791440"/>
    </source>
</evidence>
<dbReference type="InterPro" id="IPR000048">
    <property type="entry name" value="IQ_motif_EF-hand-BS"/>
</dbReference>
<dbReference type="GO" id="GO:0016887">
    <property type="term" value="F:ATP hydrolysis activity"/>
    <property type="evidence" value="ECO:0007669"/>
    <property type="project" value="InterPro"/>
</dbReference>
<dbReference type="PANTHER" id="PTHR14690:SF0">
    <property type="entry name" value="IQ MOTIF CONTAINING WITH AAA DOMAIN 1"/>
    <property type="match status" value="1"/>
</dbReference>
<comment type="caution">
    <text evidence="4">The sequence shown here is derived from an EMBL/GenBank/DDBJ whole genome shotgun (WGS) entry which is preliminary data.</text>
</comment>
<evidence type="ECO:0000313" key="4">
    <source>
        <dbReference type="EMBL" id="KAG6454726.1"/>
    </source>
</evidence>
<feature type="compositionally biased region" description="Polar residues" evidence="2">
    <location>
        <begin position="320"/>
        <end position="331"/>
    </location>
</feature>
<dbReference type="EMBL" id="JH668474">
    <property type="protein sequence ID" value="KAG6454726.1"/>
    <property type="molecule type" value="Genomic_DNA"/>
</dbReference>
<reference evidence="4" key="1">
    <citation type="journal article" date="2016" name="Insect Biochem. Mol. Biol.">
        <title>Multifaceted biological insights from a draft genome sequence of the tobacco hornworm moth, Manduca sexta.</title>
        <authorList>
            <person name="Kanost M.R."/>
            <person name="Arrese E.L."/>
            <person name="Cao X."/>
            <person name="Chen Y.R."/>
            <person name="Chellapilla S."/>
            <person name="Goldsmith M.R."/>
            <person name="Grosse-Wilde E."/>
            <person name="Heckel D.G."/>
            <person name="Herndon N."/>
            <person name="Jiang H."/>
            <person name="Papanicolaou A."/>
            <person name="Qu J."/>
            <person name="Soulages J.L."/>
            <person name="Vogel H."/>
            <person name="Walters J."/>
            <person name="Waterhouse R.M."/>
            <person name="Ahn S.J."/>
            <person name="Almeida F.C."/>
            <person name="An C."/>
            <person name="Aqrawi P."/>
            <person name="Bretschneider A."/>
            <person name="Bryant W.B."/>
            <person name="Bucks S."/>
            <person name="Chao H."/>
            <person name="Chevignon G."/>
            <person name="Christen J.M."/>
            <person name="Clarke D.F."/>
            <person name="Dittmer N.T."/>
            <person name="Ferguson L.C.F."/>
            <person name="Garavelou S."/>
            <person name="Gordon K.H.J."/>
            <person name="Gunaratna R.T."/>
            <person name="Han Y."/>
            <person name="Hauser F."/>
            <person name="He Y."/>
            <person name="Heidel-Fischer H."/>
            <person name="Hirsh A."/>
            <person name="Hu Y."/>
            <person name="Jiang H."/>
            <person name="Kalra D."/>
            <person name="Klinner C."/>
            <person name="Konig C."/>
            <person name="Kovar C."/>
            <person name="Kroll A.R."/>
            <person name="Kuwar S.S."/>
            <person name="Lee S.L."/>
            <person name="Lehman R."/>
            <person name="Li K."/>
            <person name="Li Z."/>
            <person name="Liang H."/>
            <person name="Lovelace S."/>
            <person name="Lu Z."/>
            <person name="Mansfield J.H."/>
            <person name="McCulloch K.J."/>
            <person name="Mathew T."/>
            <person name="Morton B."/>
            <person name="Muzny D.M."/>
            <person name="Neunemann D."/>
            <person name="Ongeri F."/>
            <person name="Pauchet Y."/>
            <person name="Pu L.L."/>
            <person name="Pyrousis I."/>
            <person name="Rao X.J."/>
            <person name="Redding A."/>
            <person name="Roesel C."/>
            <person name="Sanchez-Gracia A."/>
            <person name="Schaack S."/>
            <person name="Shukla A."/>
            <person name="Tetreau G."/>
            <person name="Wang Y."/>
            <person name="Xiong G.H."/>
            <person name="Traut W."/>
            <person name="Walsh T.K."/>
            <person name="Worley K.C."/>
            <person name="Wu D."/>
            <person name="Wu W."/>
            <person name="Wu Y.Q."/>
            <person name="Zhang X."/>
            <person name="Zou Z."/>
            <person name="Zucker H."/>
            <person name="Briscoe A.D."/>
            <person name="Burmester T."/>
            <person name="Clem R.J."/>
            <person name="Feyereisen R."/>
            <person name="Grimmelikhuijzen C.J.P."/>
            <person name="Hamodrakas S.J."/>
            <person name="Hansson B.S."/>
            <person name="Huguet E."/>
            <person name="Jermiin L.S."/>
            <person name="Lan Q."/>
            <person name="Lehman H.K."/>
            <person name="Lorenzen M."/>
            <person name="Merzendorfer H."/>
            <person name="Michalopoulos I."/>
            <person name="Morton D.B."/>
            <person name="Muthukrishnan S."/>
            <person name="Oakeshott J.G."/>
            <person name="Palmer W."/>
            <person name="Park Y."/>
            <person name="Passarelli A.L."/>
            <person name="Rozas J."/>
            <person name="Schwartz L.M."/>
            <person name="Smith W."/>
            <person name="Southgate A."/>
            <person name="Vilcinskas A."/>
            <person name="Vogt R."/>
            <person name="Wang P."/>
            <person name="Werren J."/>
            <person name="Yu X.Q."/>
            <person name="Zhou J.J."/>
            <person name="Brown S.J."/>
            <person name="Scherer S.E."/>
            <person name="Richards S."/>
            <person name="Blissard G.W."/>
        </authorList>
    </citation>
    <scope>NUCLEOTIDE SEQUENCE</scope>
</reference>
<dbReference type="Gene3D" id="3.40.50.300">
    <property type="entry name" value="P-loop containing nucleotide triphosphate hydrolases"/>
    <property type="match status" value="1"/>
</dbReference>
<evidence type="ECO:0000259" key="3">
    <source>
        <dbReference type="Pfam" id="PF00004"/>
    </source>
</evidence>
<evidence type="ECO:0000256" key="1">
    <source>
        <dbReference type="SAM" id="Coils"/>
    </source>
</evidence>
<proteinExistence type="predicted"/>
<feature type="compositionally biased region" description="Basic residues" evidence="2">
    <location>
        <begin position="449"/>
        <end position="473"/>
    </location>
</feature>
<organism evidence="4 5">
    <name type="scientific">Manduca sexta</name>
    <name type="common">Tobacco hawkmoth</name>
    <name type="synonym">Tobacco hornworm</name>
    <dbReference type="NCBI Taxonomy" id="7130"/>
    <lineage>
        <taxon>Eukaryota</taxon>
        <taxon>Metazoa</taxon>
        <taxon>Ecdysozoa</taxon>
        <taxon>Arthropoda</taxon>
        <taxon>Hexapoda</taxon>
        <taxon>Insecta</taxon>
        <taxon>Pterygota</taxon>
        <taxon>Neoptera</taxon>
        <taxon>Endopterygota</taxon>
        <taxon>Lepidoptera</taxon>
        <taxon>Glossata</taxon>
        <taxon>Ditrysia</taxon>
        <taxon>Bombycoidea</taxon>
        <taxon>Sphingidae</taxon>
        <taxon>Sphinginae</taxon>
        <taxon>Sphingini</taxon>
        <taxon>Manduca</taxon>
    </lineage>
</organism>
<gene>
    <name evidence="4" type="ORF">O3G_MSEX008840</name>
</gene>
<dbReference type="InterPro" id="IPR027417">
    <property type="entry name" value="P-loop_NTPase"/>
</dbReference>
<evidence type="ECO:0000256" key="2">
    <source>
        <dbReference type="SAM" id="MobiDB-lite"/>
    </source>
</evidence>
<dbReference type="InterPro" id="IPR003959">
    <property type="entry name" value="ATPase_AAA_core"/>
</dbReference>
<keyword evidence="1" id="KW-0175">Coiled coil</keyword>
<feature type="domain" description="ATPase AAA-type core" evidence="3">
    <location>
        <begin position="559"/>
        <end position="690"/>
    </location>
</feature>
<keyword evidence="5" id="KW-1185">Reference proteome</keyword>
<dbReference type="PROSITE" id="PS50096">
    <property type="entry name" value="IQ"/>
    <property type="match status" value="1"/>
</dbReference>
<feature type="compositionally biased region" description="Basic and acidic residues" evidence="2">
    <location>
        <begin position="342"/>
        <end position="365"/>
    </location>
</feature>
<dbReference type="SUPFAM" id="SSF52540">
    <property type="entry name" value="P-loop containing nucleoside triphosphate hydrolases"/>
    <property type="match status" value="1"/>
</dbReference>
<sequence length="810" mass="93612">MANKTYNDLLCETSELIGEATQADEALFETGTAERSMLQPLLLELRVRYAVLLARLDAVYDQILQPQKRLIVKRLLEACLGRLMEIKHDLVELHLTDFTFDDDEALKKLQVTPHEAEPCIPQYFIREREAEIHYRREFITNTLRKLGHEPPKPQVLVLTEQQAVLVIQSHERARQGRLRGQFMKEIRLLKEKGRDQKGEMTPAAATAIQKVWRGFIARRATRRRKRDEQLLIGMELPPYMESVEIKRAEEVKEYRRNLQLQRDEEYKEALVSIEQQLRTQHGVRINEQIGDELRRWIKEYYERTGKFPELPSEEAGGSRTMYSRQGTNVDSELSKSSPVSSRDSKRSKDSKDKKSSKTEENKNKEEVDDLQTYKCRNSAFLQDMVNANEEFEDIWKFKPDADDTHERYHKDMIEREKMVKIEQEIRNVVDEMMRSELELLQAAFDRDRAHKGKKAKKPQKKVRRGGKKSKKKKEKDLTPDRTTESLFEELVTNGIIKPYPIVKIDDFIGEKCYVGGEWRNQGKEAAPCLGDIRQLVKEYCILPLGSEHVRAQAPLVRSVLITGPSGSGKKLLIHAICSEVGGTLFDLTPANIVGKYPGKTGLIMLIHLVMKVSRLLQPSVIWMDEAEKPFVKKIPKTDKTDPKRLKKDLIKIIKGICPEDRVLFVGTSRSPWDAEQKLLFQCYQKVIQIPRADYGSISLLWRMKLHRAGAMSPRLEISCLSRVSDSYTIGTLLEALDAVLTTKRRLQLRVRALTAQEIAVQLSSKEPVYAEQDALAEAWWYKTPLERRRQKALQRLQELQMEADERAAAK</sequence>
<feature type="coiled-coil region" evidence="1">
    <location>
        <begin position="782"/>
        <end position="809"/>
    </location>
</feature>
<dbReference type="Pfam" id="PF00004">
    <property type="entry name" value="AAA"/>
    <property type="match status" value="1"/>
</dbReference>
<accession>A0A921ZBA8</accession>
<feature type="region of interest" description="Disordered" evidence="2">
    <location>
        <begin position="308"/>
        <end position="367"/>
    </location>
</feature>